<dbReference type="InterPro" id="IPR025927">
    <property type="entry name" value="Znf_KANL2-like"/>
</dbReference>
<feature type="compositionally biased region" description="Basic and acidic residues" evidence="14">
    <location>
        <begin position="380"/>
        <end position="391"/>
    </location>
</feature>
<reference evidence="16 17" key="1">
    <citation type="submission" date="2018-03" db="EMBL/GenBank/DDBJ databases">
        <title>Draft genome sequence of Rohu Carp (Labeo rohita).</title>
        <authorList>
            <person name="Das P."/>
            <person name="Kushwaha B."/>
            <person name="Joshi C.G."/>
            <person name="Kumar D."/>
            <person name="Nagpure N.S."/>
            <person name="Sahoo L."/>
            <person name="Das S.P."/>
            <person name="Bit A."/>
            <person name="Patnaik S."/>
            <person name="Meher P.K."/>
            <person name="Jayasankar P."/>
            <person name="Koringa P.G."/>
            <person name="Patel N.V."/>
            <person name="Hinsu A.T."/>
            <person name="Kumar R."/>
            <person name="Pandey M."/>
            <person name="Agarwal S."/>
            <person name="Srivastava S."/>
            <person name="Singh M."/>
            <person name="Iquebal M.A."/>
            <person name="Jaiswal S."/>
            <person name="Angadi U.B."/>
            <person name="Kumar N."/>
            <person name="Raza M."/>
            <person name="Shah T.M."/>
            <person name="Rai A."/>
            <person name="Jena J.K."/>
        </authorList>
    </citation>
    <scope>NUCLEOTIDE SEQUENCE [LARGE SCALE GENOMIC DNA]</scope>
    <source>
        <strain evidence="16">DASCIFA01</strain>
        <tissue evidence="16">Testis</tissue>
    </source>
</reference>
<name>A0A498N8H7_LABRO</name>
<keyword evidence="17" id="KW-1185">Reference proteome</keyword>
<dbReference type="GO" id="GO:0005739">
    <property type="term" value="C:mitochondrion"/>
    <property type="evidence" value="ECO:0007669"/>
    <property type="project" value="UniProtKB-SubCell"/>
</dbReference>
<feature type="region of interest" description="Disordered" evidence="14">
    <location>
        <begin position="335"/>
        <end position="391"/>
    </location>
</feature>
<accession>A0A498N8H7</accession>
<dbReference type="STRING" id="84645.A0A498N8H7"/>
<evidence type="ECO:0000256" key="6">
    <source>
        <dbReference type="ARBA" id="ARBA00022843"/>
    </source>
</evidence>
<feature type="domain" description="KANL2-like probable zinc-finger" evidence="15">
    <location>
        <begin position="28"/>
        <end position="92"/>
    </location>
</feature>
<evidence type="ECO:0000256" key="4">
    <source>
        <dbReference type="ARBA" id="ARBA00022499"/>
    </source>
</evidence>
<dbReference type="Pfam" id="PF13891">
    <property type="entry name" value="zf-C3HC3H_KANSL2"/>
    <property type="match status" value="1"/>
</dbReference>
<keyword evidence="7" id="KW-0156">Chromatin regulator</keyword>
<keyword evidence="6" id="KW-0832">Ubl conjugation</keyword>
<dbReference type="Proteomes" id="UP000290572">
    <property type="component" value="Unassembled WGS sequence"/>
</dbReference>
<evidence type="ECO:0000313" key="16">
    <source>
        <dbReference type="EMBL" id="RXN26886.1"/>
    </source>
</evidence>
<evidence type="ECO:0000256" key="2">
    <source>
        <dbReference type="ARBA" id="ARBA00004173"/>
    </source>
</evidence>
<evidence type="ECO:0000256" key="13">
    <source>
        <dbReference type="ARBA" id="ARBA00093543"/>
    </source>
</evidence>
<evidence type="ECO:0000313" key="17">
    <source>
        <dbReference type="Proteomes" id="UP000290572"/>
    </source>
</evidence>
<dbReference type="GO" id="GO:0006325">
    <property type="term" value="P:chromatin organization"/>
    <property type="evidence" value="ECO:0007669"/>
    <property type="project" value="UniProtKB-KW"/>
</dbReference>
<evidence type="ECO:0000256" key="5">
    <source>
        <dbReference type="ARBA" id="ARBA00022553"/>
    </source>
</evidence>
<feature type="region of interest" description="Disordered" evidence="14">
    <location>
        <begin position="123"/>
        <end position="182"/>
    </location>
</feature>
<evidence type="ECO:0000256" key="1">
    <source>
        <dbReference type="ARBA" id="ARBA00004123"/>
    </source>
</evidence>
<evidence type="ECO:0000259" key="15">
    <source>
        <dbReference type="Pfam" id="PF13891"/>
    </source>
</evidence>
<comment type="function">
    <text evidence="12">Non-catalytic component of the NSL histone acetyltransferase complex, a multiprotein complex that mediates histone H4 acetylation at 'Lys-5'- and 'Lys-8' (H4K5ac and H4K8ac) at transcription start sites and promotes transcription initiation. Required for NSL complex stability and for transcription of intraciliary transport genes in both ciliated and non-ciliated cells by regulating histone H4 acetylation at 'Lys-5'- and 'Lys-12' (H4K5ac and H4K12ac). This is necessary for cilium assembly in ciliated cells and for organization of the microtubule cytoskeleton in non-ciliated cells. Required within the NSL complex to maintain nuclear architecture stability by promoting KAT8-mediated acetylation of lamin LMNA.</text>
</comment>
<sequence>MNRIRIHVLPSSRGRVTQAARAQEPQTCSYTQRPCSQPRLEGLEFCIKHVLEDKNAPYRQCSYVSNKNGKRCPNAAPKPEKKEGVSFCAEHARRNALVQQAQMRKASASGPSPEVLLSQLSGYSRPETGVHSQEGRSEASRILDEESWSEEEQDPVVLDQTWRGDPDSEDESLDSDHEDPLKHAGVYTAEEVALITREKLIRLQSLYIDQFKRLQHLLKEKKRRYLHSRKIEHETIGSSLLTGPEGLSTKERENLKKLKALRRYRRRYGVEALLHRQLRQRRQAITEGGTQQDLDVEDEGLQCPPSPLLFDTALALEDQTIREIAEAPMDILTGAEQGDLDGSTQDADLSERDEVSVDDQVESEILEAVGQAVPMQNSSKDSDTKTTDALS</sequence>
<dbReference type="PANTHER" id="PTHR13453:SF1">
    <property type="entry name" value="KAT8 REGULATORY NSL COMPLEX SUBUNIT 2"/>
    <property type="match status" value="1"/>
</dbReference>
<evidence type="ECO:0000256" key="10">
    <source>
        <dbReference type="ARBA" id="ARBA00032947"/>
    </source>
</evidence>
<dbReference type="InterPro" id="IPR026316">
    <property type="entry name" value="NSL2"/>
</dbReference>
<comment type="subcellular location">
    <subcellularLocation>
        <location evidence="2">Mitochondrion</location>
    </subcellularLocation>
    <subcellularLocation>
        <location evidence="1">Nucleus</location>
    </subcellularLocation>
</comment>
<dbReference type="AlphaFoldDB" id="A0A498N8H7"/>
<organism evidence="16 17">
    <name type="scientific">Labeo rohita</name>
    <name type="common">Indian major carp</name>
    <name type="synonym">Cyprinus rohita</name>
    <dbReference type="NCBI Taxonomy" id="84645"/>
    <lineage>
        <taxon>Eukaryota</taxon>
        <taxon>Metazoa</taxon>
        <taxon>Chordata</taxon>
        <taxon>Craniata</taxon>
        <taxon>Vertebrata</taxon>
        <taxon>Euteleostomi</taxon>
        <taxon>Actinopterygii</taxon>
        <taxon>Neopterygii</taxon>
        <taxon>Teleostei</taxon>
        <taxon>Ostariophysi</taxon>
        <taxon>Cypriniformes</taxon>
        <taxon>Cyprinidae</taxon>
        <taxon>Labeoninae</taxon>
        <taxon>Labeonini</taxon>
        <taxon>Labeo</taxon>
    </lineage>
</organism>
<evidence type="ECO:0000256" key="12">
    <source>
        <dbReference type="ARBA" id="ARBA00093359"/>
    </source>
</evidence>
<evidence type="ECO:0000256" key="3">
    <source>
        <dbReference type="ARBA" id="ARBA00015508"/>
    </source>
</evidence>
<evidence type="ECO:0000256" key="11">
    <source>
        <dbReference type="ARBA" id="ARBA00033378"/>
    </source>
</evidence>
<dbReference type="PANTHER" id="PTHR13453">
    <property type="entry name" value="KAT8 REGULATORY NSL COMPLEX SUBUNIT 2"/>
    <property type="match status" value="1"/>
</dbReference>
<comment type="caution">
    <text evidence="16">The sequence shown here is derived from an EMBL/GenBank/DDBJ whole genome shotgun (WGS) entry which is preliminary data.</text>
</comment>
<keyword evidence="5" id="KW-0597">Phosphoprotein</keyword>
<keyword evidence="9" id="KW-0539">Nucleus</keyword>
<evidence type="ECO:0000256" key="7">
    <source>
        <dbReference type="ARBA" id="ARBA00022853"/>
    </source>
</evidence>
<feature type="compositionally biased region" description="Basic and acidic residues" evidence="14">
    <location>
        <begin position="133"/>
        <end position="144"/>
    </location>
</feature>
<feature type="compositionally biased region" description="Acidic residues" evidence="14">
    <location>
        <begin position="356"/>
        <end position="365"/>
    </location>
</feature>
<keyword evidence="8" id="KW-0496">Mitochondrion</keyword>
<evidence type="ECO:0000256" key="8">
    <source>
        <dbReference type="ARBA" id="ARBA00023128"/>
    </source>
</evidence>
<protein>
    <recommendedName>
        <fullName evidence="3">KAT8 regulatory NSL complex subunit 2</fullName>
    </recommendedName>
    <alternativeName>
        <fullName evidence="11">NSL complex protein NSL2</fullName>
    </alternativeName>
    <alternativeName>
        <fullName evidence="10">Non-specific lethal 2 homolog</fullName>
    </alternativeName>
</protein>
<proteinExistence type="predicted"/>
<dbReference type="GO" id="GO:0044545">
    <property type="term" value="C:NSL complex"/>
    <property type="evidence" value="ECO:0007669"/>
    <property type="project" value="TreeGrafter"/>
</dbReference>
<gene>
    <name evidence="16" type="ORF">ROHU_020339</name>
</gene>
<evidence type="ECO:0000256" key="14">
    <source>
        <dbReference type="SAM" id="MobiDB-lite"/>
    </source>
</evidence>
<keyword evidence="4" id="KW-1017">Isopeptide bond</keyword>
<dbReference type="GO" id="GO:0005634">
    <property type="term" value="C:nucleus"/>
    <property type="evidence" value="ECO:0007669"/>
    <property type="project" value="UniProtKB-SubCell"/>
</dbReference>
<comment type="subunit">
    <text evidence="13">Component of the NSL complex at least composed of KAT8/MOF, KANSL1, KANSL2, KANSL3, MCRS1, PHF20, OGT1/OGT, WDR5 and HCFC1.</text>
</comment>
<feature type="compositionally biased region" description="Acidic residues" evidence="14">
    <location>
        <begin position="145"/>
        <end position="154"/>
    </location>
</feature>
<dbReference type="EMBL" id="QBIY01012082">
    <property type="protein sequence ID" value="RXN26886.1"/>
    <property type="molecule type" value="Genomic_DNA"/>
</dbReference>
<evidence type="ECO:0000256" key="9">
    <source>
        <dbReference type="ARBA" id="ARBA00023242"/>
    </source>
</evidence>